<keyword evidence="2" id="KW-0539">Nucleus</keyword>
<dbReference type="Proteomes" id="UP000193218">
    <property type="component" value="Unassembled WGS sequence"/>
</dbReference>
<organism evidence="4 5">
    <name type="scientific">Kockovaella imperatae</name>
    <dbReference type="NCBI Taxonomy" id="4999"/>
    <lineage>
        <taxon>Eukaryota</taxon>
        <taxon>Fungi</taxon>
        <taxon>Dikarya</taxon>
        <taxon>Basidiomycota</taxon>
        <taxon>Agaricomycotina</taxon>
        <taxon>Tremellomycetes</taxon>
        <taxon>Tremellales</taxon>
        <taxon>Cuniculitremaceae</taxon>
        <taxon>Kockovaella</taxon>
    </lineage>
</organism>
<dbReference type="InterPro" id="IPR036864">
    <property type="entry name" value="Zn2-C6_fun-type_DNA-bd_sf"/>
</dbReference>
<evidence type="ECO:0000256" key="1">
    <source>
        <dbReference type="ARBA" id="ARBA00004123"/>
    </source>
</evidence>
<dbReference type="RefSeq" id="XP_021868025.1">
    <property type="nucleotide sequence ID" value="XM_022012152.1"/>
</dbReference>
<dbReference type="PANTHER" id="PTHR31001">
    <property type="entry name" value="UNCHARACTERIZED TRANSCRIPTIONAL REGULATORY PROTEIN"/>
    <property type="match status" value="1"/>
</dbReference>
<evidence type="ECO:0000313" key="4">
    <source>
        <dbReference type="EMBL" id="ORX33726.1"/>
    </source>
</evidence>
<dbReference type="CDD" id="cd00067">
    <property type="entry name" value="GAL4"/>
    <property type="match status" value="1"/>
</dbReference>
<feature type="domain" description="Zn(2)-C6 fungal-type" evidence="3">
    <location>
        <begin position="174"/>
        <end position="203"/>
    </location>
</feature>
<proteinExistence type="predicted"/>
<sequence>MSIPAPTETRHFTVDWNTILSWQTGTWGDGSDCVSIVYPITYLGDSQFQKMKDDQAMNETSVSHNTCPGYGWEEQMLNSAPTSQGNESQYLADNHGVMSPLFSVSHQNDFDPATECSHQAHRRIDAIESNLYDLFEKGALAGSSELEHYFSNKKGTSSHSKPRKDRRVNRPILTCQSCRNSKLKCDKGRPCDTCSRLGKRCQYASTS</sequence>
<dbReference type="EMBL" id="NBSH01000017">
    <property type="protein sequence ID" value="ORX33726.1"/>
    <property type="molecule type" value="Genomic_DNA"/>
</dbReference>
<dbReference type="Gene3D" id="4.10.240.10">
    <property type="entry name" value="Zn(2)-C6 fungal-type DNA-binding domain"/>
    <property type="match status" value="1"/>
</dbReference>
<dbReference type="GO" id="GO:0000981">
    <property type="term" value="F:DNA-binding transcription factor activity, RNA polymerase II-specific"/>
    <property type="evidence" value="ECO:0007669"/>
    <property type="project" value="InterPro"/>
</dbReference>
<dbReference type="InterPro" id="IPR001138">
    <property type="entry name" value="Zn2Cys6_DnaBD"/>
</dbReference>
<dbReference type="GeneID" id="33553960"/>
<evidence type="ECO:0000259" key="3">
    <source>
        <dbReference type="PROSITE" id="PS50048"/>
    </source>
</evidence>
<dbReference type="OrthoDB" id="6780543at2759"/>
<dbReference type="SUPFAM" id="SSF57701">
    <property type="entry name" value="Zn2/Cys6 DNA-binding domain"/>
    <property type="match status" value="1"/>
</dbReference>
<dbReference type="PROSITE" id="PS50048">
    <property type="entry name" value="ZN2_CY6_FUNGAL_2"/>
    <property type="match status" value="1"/>
</dbReference>
<accession>A0A1Y1U882</accession>
<reference evidence="4 5" key="1">
    <citation type="submission" date="2017-03" db="EMBL/GenBank/DDBJ databases">
        <title>Widespread Adenine N6-methylation of Active Genes in Fungi.</title>
        <authorList>
            <consortium name="DOE Joint Genome Institute"/>
            <person name="Mondo S.J."/>
            <person name="Dannebaum R.O."/>
            <person name="Kuo R.C."/>
            <person name="Louie K.B."/>
            <person name="Bewick A.J."/>
            <person name="Labutti K."/>
            <person name="Haridas S."/>
            <person name="Kuo A."/>
            <person name="Salamov A."/>
            <person name="Ahrendt S.R."/>
            <person name="Lau R."/>
            <person name="Bowen B.P."/>
            <person name="Lipzen A."/>
            <person name="Sullivan W."/>
            <person name="Andreopoulos W.B."/>
            <person name="Clum A."/>
            <person name="Lindquist E."/>
            <person name="Daum C."/>
            <person name="Northen T.R."/>
            <person name="Ramamoorthy G."/>
            <person name="Schmitz R.J."/>
            <person name="Gryganskyi A."/>
            <person name="Culley D."/>
            <person name="Magnuson J."/>
            <person name="James T.Y."/>
            <person name="O'Malley M.A."/>
            <person name="Stajich J.E."/>
            <person name="Spatafora J.W."/>
            <person name="Visel A."/>
            <person name="Grigoriev I.V."/>
        </authorList>
    </citation>
    <scope>NUCLEOTIDE SEQUENCE [LARGE SCALE GENOMIC DNA]</scope>
    <source>
        <strain evidence="4 5">NRRL Y-17943</strain>
    </source>
</reference>
<comment type="subcellular location">
    <subcellularLocation>
        <location evidence="1">Nucleus</location>
    </subcellularLocation>
</comment>
<evidence type="ECO:0000256" key="2">
    <source>
        <dbReference type="ARBA" id="ARBA00023242"/>
    </source>
</evidence>
<dbReference type="PROSITE" id="PS00463">
    <property type="entry name" value="ZN2_CY6_FUNGAL_1"/>
    <property type="match status" value="1"/>
</dbReference>
<name>A0A1Y1U882_9TREE</name>
<evidence type="ECO:0000313" key="5">
    <source>
        <dbReference type="Proteomes" id="UP000193218"/>
    </source>
</evidence>
<dbReference type="AlphaFoldDB" id="A0A1Y1U882"/>
<gene>
    <name evidence="4" type="ORF">BD324DRAFT_196008</name>
</gene>
<dbReference type="InterPro" id="IPR050613">
    <property type="entry name" value="Sec_Metabolite_Reg"/>
</dbReference>
<dbReference type="InParanoid" id="A0A1Y1U882"/>
<dbReference type="Pfam" id="PF00172">
    <property type="entry name" value="Zn_clus"/>
    <property type="match status" value="1"/>
</dbReference>
<comment type="caution">
    <text evidence="4">The sequence shown here is derived from an EMBL/GenBank/DDBJ whole genome shotgun (WGS) entry which is preliminary data.</text>
</comment>
<keyword evidence="5" id="KW-1185">Reference proteome</keyword>
<protein>
    <recommendedName>
        <fullName evidence="3">Zn(2)-C6 fungal-type domain-containing protein</fullName>
    </recommendedName>
</protein>
<dbReference type="GO" id="GO:0008270">
    <property type="term" value="F:zinc ion binding"/>
    <property type="evidence" value="ECO:0007669"/>
    <property type="project" value="InterPro"/>
</dbReference>
<dbReference type="GO" id="GO:0005634">
    <property type="term" value="C:nucleus"/>
    <property type="evidence" value="ECO:0007669"/>
    <property type="project" value="UniProtKB-SubCell"/>
</dbReference>